<dbReference type="AlphaFoldDB" id="A0A543HVT0"/>
<evidence type="ECO:0000313" key="2">
    <source>
        <dbReference type="Proteomes" id="UP000316747"/>
    </source>
</evidence>
<reference evidence="1 2" key="1">
    <citation type="submission" date="2019-06" db="EMBL/GenBank/DDBJ databases">
        <title>Genome sequencing of plant associated microbes to promote plant fitness in Sorghum bicolor and Oryza sativa.</title>
        <authorList>
            <person name="Coleman-Derr D."/>
        </authorList>
    </citation>
    <scope>NUCLEOTIDE SEQUENCE [LARGE SCALE GENOMIC DNA]</scope>
    <source>
        <strain evidence="1 2">KV-663</strain>
    </source>
</reference>
<accession>A0A543HVT0</accession>
<dbReference type="RefSeq" id="WP_141844463.1">
    <property type="nucleotide sequence ID" value="NZ_VFPM01000002.1"/>
</dbReference>
<dbReference type="Proteomes" id="UP000316747">
    <property type="component" value="Unassembled WGS sequence"/>
</dbReference>
<comment type="caution">
    <text evidence="1">The sequence shown here is derived from an EMBL/GenBank/DDBJ whole genome shotgun (WGS) entry which is preliminary data.</text>
</comment>
<keyword evidence="2" id="KW-1185">Reference proteome</keyword>
<dbReference type="OrthoDB" id="4868276at2"/>
<protein>
    <submittedName>
        <fullName evidence="1">Uncharacterized protein</fullName>
    </submittedName>
</protein>
<organism evidence="1 2">
    <name type="scientific">Humibacillus xanthopallidus</name>
    <dbReference type="NCBI Taxonomy" id="412689"/>
    <lineage>
        <taxon>Bacteria</taxon>
        <taxon>Bacillati</taxon>
        <taxon>Actinomycetota</taxon>
        <taxon>Actinomycetes</taxon>
        <taxon>Micrococcales</taxon>
        <taxon>Intrasporangiaceae</taxon>
        <taxon>Humibacillus</taxon>
    </lineage>
</organism>
<name>A0A543HVT0_9MICO</name>
<proteinExistence type="predicted"/>
<sequence>MTLPTGDPASVSALGGALLTQSARLADLVTELGGSSARAARARRRPVDEASSHERLLLERAATELDRVGALLQAWTTTSVETAARARQLAPDLARADLVIDGQLVVESSGPSRVDPQTRARERHRLQELLNRVTMVRARELARLGRELQHSHDALAAVALDARTGRSPTS</sequence>
<dbReference type="EMBL" id="VFPM01000002">
    <property type="protein sequence ID" value="TQM62359.1"/>
    <property type="molecule type" value="Genomic_DNA"/>
</dbReference>
<gene>
    <name evidence="1" type="ORF">FBY41_2390</name>
</gene>
<evidence type="ECO:0000313" key="1">
    <source>
        <dbReference type="EMBL" id="TQM62359.1"/>
    </source>
</evidence>